<evidence type="ECO:0008006" key="3">
    <source>
        <dbReference type="Google" id="ProtNLM"/>
    </source>
</evidence>
<keyword evidence="2" id="KW-1185">Reference proteome</keyword>
<dbReference type="EMBL" id="JAHRHJ020000009">
    <property type="protein sequence ID" value="KAH9301325.1"/>
    <property type="molecule type" value="Genomic_DNA"/>
</dbReference>
<sequence>VSQLHVELLSMSIVFSHLFWEIKKGSKADFWFDSWNIHLPLIDIPELHKDREHLSRTW</sequence>
<proteinExistence type="predicted"/>
<name>A0AA38CJ64_TAXCH</name>
<reference evidence="1 2" key="1">
    <citation type="journal article" date="2021" name="Nat. Plants">
        <title>The Taxus genome provides insights into paclitaxel biosynthesis.</title>
        <authorList>
            <person name="Xiong X."/>
            <person name="Gou J."/>
            <person name="Liao Q."/>
            <person name="Li Y."/>
            <person name="Zhou Q."/>
            <person name="Bi G."/>
            <person name="Li C."/>
            <person name="Du R."/>
            <person name="Wang X."/>
            <person name="Sun T."/>
            <person name="Guo L."/>
            <person name="Liang H."/>
            <person name="Lu P."/>
            <person name="Wu Y."/>
            <person name="Zhang Z."/>
            <person name="Ro D.K."/>
            <person name="Shang Y."/>
            <person name="Huang S."/>
            <person name="Yan J."/>
        </authorList>
    </citation>
    <scope>NUCLEOTIDE SEQUENCE [LARGE SCALE GENOMIC DNA]</scope>
    <source>
        <strain evidence="1">Ta-2019</strain>
    </source>
</reference>
<dbReference type="AlphaFoldDB" id="A0AA38CJ64"/>
<feature type="non-terminal residue" evidence="1">
    <location>
        <position position="58"/>
    </location>
</feature>
<evidence type="ECO:0000313" key="1">
    <source>
        <dbReference type="EMBL" id="KAH9301325.1"/>
    </source>
</evidence>
<evidence type="ECO:0000313" key="2">
    <source>
        <dbReference type="Proteomes" id="UP000824469"/>
    </source>
</evidence>
<gene>
    <name evidence="1" type="ORF">KI387_012908</name>
</gene>
<organism evidence="1 2">
    <name type="scientific">Taxus chinensis</name>
    <name type="common">Chinese yew</name>
    <name type="synonym">Taxus wallichiana var. chinensis</name>
    <dbReference type="NCBI Taxonomy" id="29808"/>
    <lineage>
        <taxon>Eukaryota</taxon>
        <taxon>Viridiplantae</taxon>
        <taxon>Streptophyta</taxon>
        <taxon>Embryophyta</taxon>
        <taxon>Tracheophyta</taxon>
        <taxon>Spermatophyta</taxon>
        <taxon>Pinopsida</taxon>
        <taxon>Pinidae</taxon>
        <taxon>Conifers II</taxon>
        <taxon>Cupressales</taxon>
        <taxon>Taxaceae</taxon>
        <taxon>Taxus</taxon>
    </lineage>
</organism>
<protein>
    <recommendedName>
        <fullName evidence="3">Reverse transcriptase</fullName>
    </recommendedName>
</protein>
<dbReference type="Proteomes" id="UP000824469">
    <property type="component" value="Unassembled WGS sequence"/>
</dbReference>
<comment type="caution">
    <text evidence="1">The sequence shown here is derived from an EMBL/GenBank/DDBJ whole genome shotgun (WGS) entry which is preliminary data.</text>
</comment>
<feature type="non-terminal residue" evidence="1">
    <location>
        <position position="1"/>
    </location>
</feature>
<accession>A0AA38CJ64</accession>